<sequence>MQGCWHLIPQLVVIQSLSTGHHLIPLDCLPSDPSQLLAIQSRSTACHPIHLNCSPSNPCSYLLQPFVNAHHQQSTDLLDLFEQTESWTHKLMPSTNNILHLSSFDRIIIHNNSMASMELYDPSLPPYFSPMINLAANGSPSPVPQNPPMFTSKGFRVLGLGPPVLFECAVNFTIYCSEKTKRNATNWVAVQPKSELSVTFNTRDNVSLSGFQKMIADKCNEQYNCLGQIIHKGTIGSPSTITWNVYILSNKKFPKKNSHHLFDELSFNQWITEINTSKQTKGGVVILMDNPRNAAVHARKEDLVAKTIKRMEARQLGPVGPSRRSQRALGNSDVGESSDVEFEDLDIYTDQIYAKYGMNIEYDRFHPTYPDPTNADRYIPLTSGNIDIWAKAMCSRVAGVSLTSPPSSLKYETRKGKAKSKLSKETSAGASNNSFVEFANWFANHQARNVRASPPSSVHGATPDQLVDYLVFVSIAPHKRKELLTTLLEHDIDNYQMFKSLSVEELRSIGFNVGVISKLRSNVNKFRNHLAQNP</sequence>
<dbReference type="GeneID" id="77802249"/>
<organism evidence="2 3">
    <name type="scientific">Puccinia triticina</name>
    <dbReference type="NCBI Taxonomy" id="208348"/>
    <lineage>
        <taxon>Eukaryota</taxon>
        <taxon>Fungi</taxon>
        <taxon>Dikarya</taxon>
        <taxon>Basidiomycota</taxon>
        <taxon>Pucciniomycotina</taxon>
        <taxon>Pucciniomycetes</taxon>
        <taxon>Pucciniales</taxon>
        <taxon>Pucciniaceae</taxon>
        <taxon>Puccinia</taxon>
    </lineage>
</organism>
<dbReference type="RefSeq" id="XP_053025309.1">
    <property type="nucleotide sequence ID" value="XM_053161354.1"/>
</dbReference>
<evidence type="ECO:0000313" key="3">
    <source>
        <dbReference type="Proteomes" id="UP001164743"/>
    </source>
</evidence>
<keyword evidence="3" id="KW-1185">Reference proteome</keyword>
<dbReference type="Proteomes" id="UP001164743">
    <property type="component" value="Chromosome 11A"/>
</dbReference>
<evidence type="ECO:0008006" key="4">
    <source>
        <dbReference type="Google" id="ProtNLM"/>
    </source>
</evidence>
<evidence type="ECO:0000256" key="1">
    <source>
        <dbReference type="SAM" id="MobiDB-lite"/>
    </source>
</evidence>
<name>A0ABY7CYR4_9BASI</name>
<gene>
    <name evidence="2" type="ORF">PtA15_11A445</name>
</gene>
<proteinExistence type="predicted"/>
<reference evidence="2" key="1">
    <citation type="submission" date="2022-10" db="EMBL/GenBank/DDBJ databases">
        <title>Puccinia triticina Genome sequencing and assembly.</title>
        <authorList>
            <person name="Li C."/>
        </authorList>
    </citation>
    <scope>NUCLEOTIDE SEQUENCE</scope>
    <source>
        <strain evidence="2">Pt15</strain>
    </source>
</reference>
<dbReference type="EMBL" id="CP110431">
    <property type="protein sequence ID" value="WAQ89754.1"/>
    <property type="molecule type" value="Genomic_DNA"/>
</dbReference>
<protein>
    <recommendedName>
        <fullName evidence="4">SAM domain-containing protein</fullName>
    </recommendedName>
</protein>
<accession>A0ABY7CYR4</accession>
<evidence type="ECO:0000313" key="2">
    <source>
        <dbReference type="EMBL" id="WAQ89754.1"/>
    </source>
</evidence>
<feature type="region of interest" description="Disordered" evidence="1">
    <location>
        <begin position="314"/>
        <end position="335"/>
    </location>
</feature>